<evidence type="ECO:0000256" key="4">
    <source>
        <dbReference type="ARBA" id="ARBA00023329"/>
    </source>
</evidence>
<proteinExistence type="predicted"/>
<evidence type="ECO:0000256" key="2">
    <source>
        <dbReference type="ARBA" id="ARBA00004580"/>
    </source>
</evidence>
<organism evidence="8 9">
    <name type="scientific">Ascobolus immersus RN42</name>
    <dbReference type="NCBI Taxonomy" id="1160509"/>
    <lineage>
        <taxon>Eukaryota</taxon>
        <taxon>Fungi</taxon>
        <taxon>Dikarya</taxon>
        <taxon>Ascomycota</taxon>
        <taxon>Pezizomycotina</taxon>
        <taxon>Pezizomycetes</taxon>
        <taxon>Pezizales</taxon>
        <taxon>Ascobolaceae</taxon>
        <taxon>Ascobolus</taxon>
    </lineage>
</organism>
<feature type="domain" description="Inositol polyphosphate-related phosphatase" evidence="6">
    <location>
        <begin position="155"/>
        <end position="594"/>
    </location>
</feature>
<feature type="region of interest" description="Disordered" evidence="5">
    <location>
        <begin position="384"/>
        <end position="434"/>
    </location>
</feature>
<dbReference type="Pfam" id="PF21310">
    <property type="entry name" value="OCRL-like_ASH"/>
    <property type="match status" value="1"/>
</dbReference>
<evidence type="ECO:0000256" key="5">
    <source>
        <dbReference type="SAM" id="MobiDB-lite"/>
    </source>
</evidence>
<feature type="domain" description="Rho-GAP" evidence="7">
    <location>
        <begin position="842"/>
        <end position="1082"/>
    </location>
</feature>
<dbReference type="Gene3D" id="2.60.40.10">
    <property type="entry name" value="Immunoglobulins"/>
    <property type="match status" value="1"/>
</dbReference>
<dbReference type="InterPro" id="IPR013783">
    <property type="entry name" value="Ig-like_fold"/>
</dbReference>
<dbReference type="GO" id="GO:0046856">
    <property type="term" value="P:phosphatidylinositol dephosphorylation"/>
    <property type="evidence" value="ECO:0007669"/>
    <property type="project" value="InterPro"/>
</dbReference>
<dbReference type="GO" id="GO:0004439">
    <property type="term" value="F:phosphatidylinositol-4,5-bisphosphate 5-phosphatase activity"/>
    <property type="evidence" value="ECO:0007669"/>
    <property type="project" value="TreeGrafter"/>
</dbReference>
<dbReference type="SUPFAM" id="SSF48350">
    <property type="entry name" value="GTPase activation domain, GAP"/>
    <property type="match status" value="1"/>
</dbReference>
<dbReference type="Pfam" id="PF00620">
    <property type="entry name" value="RhoGAP"/>
    <property type="match status" value="1"/>
</dbReference>
<evidence type="ECO:0000313" key="9">
    <source>
        <dbReference type="Proteomes" id="UP000275078"/>
    </source>
</evidence>
<dbReference type="Gene3D" id="1.10.555.10">
    <property type="entry name" value="Rho GTPase activation protein"/>
    <property type="match status" value="1"/>
</dbReference>
<dbReference type="SUPFAM" id="SSF56219">
    <property type="entry name" value="DNase I-like"/>
    <property type="match status" value="1"/>
</dbReference>
<dbReference type="PANTHER" id="PTHR11200">
    <property type="entry name" value="INOSITOL 5-PHOSPHATASE"/>
    <property type="match status" value="1"/>
</dbReference>
<dbReference type="GO" id="GO:0031901">
    <property type="term" value="C:early endosome membrane"/>
    <property type="evidence" value="ECO:0007669"/>
    <property type="project" value="UniProtKB-SubCell"/>
</dbReference>
<gene>
    <name evidence="8" type="ORF">BJ508DRAFT_362826</name>
</gene>
<dbReference type="InterPro" id="IPR008936">
    <property type="entry name" value="Rho_GTPase_activation_prot"/>
</dbReference>
<name>A0A3N4I6W6_ASCIM</name>
<accession>A0A3N4I6W6</accession>
<feature type="region of interest" description="Disordered" evidence="5">
    <location>
        <begin position="956"/>
        <end position="1016"/>
    </location>
</feature>
<evidence type="ECO:0000259" key="7">
    <source>
        <dbReference type="SMART" id="SM00324"/>
    </source>
</evidence>
<sequence length="1082" mass="119195">MVLSPSICTVPGLRSTLLPPSHLNNHEPICNSTFRPSPPPLPFQHSFAQPAISPVAPSQTFLPHHQSPHSPLPADKLDWSLAKSYLPKAVNGRGSVLFSNNNNNNGPSRPTTAHSQAPAHPQHPPPSDDANGTFQPHKMLGKMMRARRKEFLEPASVNIKCGTWNVAALPVGEIDKGLLDWFGPDEKGEDVGIYVLGLQEVVDVNATESYIKYIDPAVPQNWNKALEAVLPDGFECIASHQLIGMLMLIYVSPSVKPHISSQSLHSVGTGLMGYMGNKGAVGARLVLGETTRVVILNCHLAAMATAVDRRNWDCGEIEKRILFDPVERNFIGIDDDGPSGQEEGLQESDVVIWLGDFNYRIDLPNEEIRQLLGPYMPTDFPPILPPSSPVTADSKGSFSYNMTSRGSVSEPLDGEVKEELETEVDNPPPNPDGPKTLSATLQKLLEKDQLFEQQRLRRAFDGYKEGKINFLPTYRYEVGTIGKWDASEKMRAPSWCDRVLYKVRNKVVREHIVEVRKGVLPGSFDSGNIVFDRDAESSEDEDLVVAVAEEEVSSDSSEKQLNLTQSLYTSHQTVTASDHKPVTALFTLTYPSVNPASKSTIQQAVAKEMDKFENERRPVVTVVIEPENMHTTQRDGIINFGPVHFAEEKRRSITVANTGVVRADVYFVSRPSPIPQHSEFCKRWLRVSFYAPDGTEIEAEPDKIISLEPGDTLTARISLRVSTYPLLDALNRAREFLDDVLVFRVEGGRDVFLMITGQWQQTCLGRTLAELVTIPENSGGARSFFDPANAAPKEEPKSHWSAPREIYRMTDFLLDKIKTYVSTPPTAGGGSTVVLGRHITHPGWPFDFSKWTNAGQLETPLTVVLQDALDTDEPFDVPEGTTLEDQIEQMAGLLIRFFRLLPDGVLPAEVYEKVIRANGNRRLSDQLLESLPPANLNIFVYLTGFLSEMIKQLSLPPPLAPPPPPPPSKNPEPIPDTTEAAEKSLPPTPMSPLSPTTSTTSTTATKRPPSRASTIGFGISSATAYATPTASEVRRRMDRKALAQQIAGVFAEVLVHRPKGSGGSRRAEGKIRGFLEGFLEVE</sequence>
<dbReference type="OrthoDB" id="7862313at2759"/>
<dbReference type="SMART" id="SM00128">
    <property type="entry name" value="IPPc"/>
    <property type="match status" value="1"/>
</dbReference>
<dbReference type="InterPro" id="IPR046985">
    <property type="entry name" value="IP5"/>
</dbReference>
<feature type="region of interest" description="Disordered" evidence="5">
    <location>
        <begin position="96"/>
        <end position="136"/>
    </location>
</feature>
<dbReference type="Proteomes" id="UP000275078">
    <property type="component" value="Unassembled WGS sequence"/>
</dbReference>
<keyword evidence="4" id="KW-0968">Cytoplasmic vesicle</keyword>
<comment type="subcellular location">
    <subcellularLocation>
        <location evidence="2">Cytoplasmic vesicle</location>
        <location evidence="2">Phagosome membrane</location>
    </subcellularLocation>
    <subcellularLocation>
        <location evidence="1">Early endosome membrane</location>
    </subcellularLocation>
</comment>
<feature type="compositionally biased region" description="Low complexity" evidence="5">
    <location>
        <begin position="993"/>
        <end position="1007"/>
    </location>
</feature>
<evidence type="ECO:0000313" key="8">
    <source>
        <dbReference type="EMBL" id="RPA79911.1"/>
    </source>
</evidence>
<dbReference type="AlphaFoldDB" id="A0A3N4I6W6"/>
<keyword evidence="3" id="KW-0967">Endosome</keyword>
<dbReference type="InterPro" id="IPR036691">
    <property type="entry name" value="Endo/exonu/phosph_ase_sf"/>
</dbReference>
<dbReference type="Pfam" id="PF22669">
    <property type="entry name" value="Exo_endo_phos2"/>
    <property type="match status" value="2"/>
</dbReference>
<dbReference type="SMART" id="SM00324">
    <property type="entry name" value="RhoGAP"/>
    <property type="match status" value="1"/>
</dbReference>
<feature type="compositionally biased region" description="Pro residues" evidence="5">
    <location>
        <begin position="956"/>
        <end position="974"/>
    </location>
</feature>
<feature type="compositionally biased region" description="Polar residues" evidence="5">
    <location>
        <begin position="389"/>
        <end position="407"/>
    </location>
</feature>
<dbReference type="EMBL" id="ML119693">
    <property type="protein sequence ID" value="RPA79911.1"/>
    <property type="molecule type" value="Genomic_DNA"/>
</dbReference>
<dbReference type="InterPro" id="IPR000300">
    <property type="entry name" value="IPPc"/>
</dbReference>
<evidence type="ECO:0000256" key="3">
    <source>
        <dbReference type="ARBA" id="ARBA00022753"/>
    </source>
</evidence>
<dbReference type="PANTHER" id="PTHR11200:SF300">
    <property type="entry name" value="TYPE II INOSITOL 1,4,5-TRISPHOSPHATE 5-PHOSPHATASE"/>
    <property type="match status" value="1"/>
</dbReference>
<keyword evidence="9" id="KW-1185">Reference proteome</keyword>
<dbReference type="InterPro" id="IPR048869">
    <property type="entry name" value="OCRL-1_2_ASH"/>
</dbReference>
<protein>
    <submittedName>
        <fullName evidence="8">DNase I-like protein</fullName>
    </submittedName>
</protein>
<evidence type="ECO:0000259" key="6">
    <source>
        <dbReference type="SMART" id="SM00128"/>
    </source>
</evidence>
<dbReference type="Gene3D" id="3.60.10.10">
    <property type="entry name" value="Endonuclease/exonuclease/phosphatase"/>
    <property type="match status" value="1"/>
</dbReference>
<dbReference type="STRING" id="1160509.A0A3N4I6W6"/>
<reference evidence="8 9" key="1">
    <citation type="journal article" date="2018" name="Nat. Ecol. Evol.">
        <title>Pezizomycetes genomes reveal the molecular basis of ectomycorrhizal truffle lifestyle.</title>
        <authorList>
            <person name="Murat C."/>
            <person name="Payen T."/>
            <person name="Noel B."/>
            <person name="Kuo A."/>
            <person name="Morin E."/>
            <person name="Chen J."/>
            <person name="Kohler A."/>
            <person name="Krizsan K."/>
            <person name="Balestrini R."/>
            <person name="Da Silva C."/>
            <person name="Montanini B."/>
            <person name="Hainaut M."/>
            <person name="Levati E."/>
            <person name="Barry K.W."/>
            <person name="Belfiori B."/>
            <person name="Cichocki N."/>
            <person name="Clum A."/>
            <person name="Dockter R.B."/>
            <person name="Fauchery L."/>
            <person name="Guy J."/>
            <person name="Iotti M."/>
            <person name="Le Tacon F."/>
            <person name="Lindquist E.A."/>
            <person name="Lipzen A."/>
            <person name="Malagnac F."/>
            <person name="Mello A."/>
            <person name="Molinier V."/>
            <person name="Miyauchi S."/>
            <person name="Poulain J."/>
            <person name="Riccioni C."/>
            <person name="Rubini A."/>
            <person name="Sitrit Y."/>
            <person name="Splivallo R."/>
            <person name="Traeger S."/>
            <person name="Wang M."/>
            <person name="Zifcakova L."/>
            <person name="Wipf D."/>
            <person name="Zambonelli A."/>
            <person name="Paolocci F."/>
            <person name="Nowrousian M."/>
            <person name="Ottonello S."/>
            <person name="Baldrian P."/>
            <person name="Spatafora J.W."/>
            <person name="Henrissat B."/>
            <person name="Nagy L.G."/>
            <person name="Aury J.M."/>
            <person name="Wincker P."/>
            <person name="Grigoriev I.V."/>
            <person name="Bonfante P."/>
            <person name="Martin F.M."/>
        </authorList>
    </citation>
    <scope>NUCLEOTIDE SEQUENCE [LARGE SCALE GENOMIC DNA]</scope>
    <source>
        <strain evidence="8 9">RN42</strain>
    </source>
</reference>
<dbReference type="GO" id="GO:0007165">
    <property type="term" value="P:signal transduction"/>
    <property type="evidence" value="ECO:0007669"/>
    <property type="project" value="InterPro"/>
</dbReference>
<evidence type="ECO:0000256" key="1">
    <source>
        <dbReference type="ARBA" id="ARBA00004146"/>
    </source>
</evidence>
<dbReference type="InterPro" id="IPR000198">
    <property type="entry name" value="RhoGAP_dom"/>
</dbReference>